<name>A0ABQ8UUT8_9EUKA</name>
<keyword evidence="2" id="KW-0690">Ribosome biogenesis</keyword>
<dbReference type="GO" id="GO:0032259">
    <property type="term" value="P:methylation"/>
    <property type="evidence" value="ECO:0007669"/>
    <property type="project" value="UniProtKB-KW"/>
</dbReference>
<reference evidence="9" key="1">
    <citation type="journal article" date="2022" name="bioRxiv">
        <title>Genomics of Preaxostyla Flagellates Illuminates Evolutionary Transitions and the Path Towards Mitochondrial Loss.</title>
        <authorList>
            <person name="Novak L.V.F."/>
            <person name="Treitli S.C."/>
            <person name="Pyrih J."/>
            <person name="Halakuc P."/>
            <person name="Pipaliya S.V."/>
            <person name="Vacek V."/>
            <person name="Brzon O."/>
            <person name="Soukal P."/>
            <person name="Eme L."/>
            <person name="Dacks J.B."/>
            <person name="Karnkowska A."/>
            <person name="Elias M."/>
            <person name="Hampl V."/>
        </authorList>
    </citation>
    <scope>NUCLEOTIDE SEQUENCE</scope>
    <source>
        <strain evidence="9">RCP-MX</strain>
    </source>
</reference>
<proteinExistence type="inferred from homology"/>
<keyword evidence="7" id="KW-0699">rRNA-binding</keyword>
<evidence type="ECO:0000256" key="4">
    <source>
        <dbReference type="ARBA" id="ARBA00022603"/>
    </source>
</evidence>
<dbReference type="SUPFAM" id="SSF75217">
    <property type="entry name" value="alpha/beta knot"/>
    <property type="match status" value="1"/>
</dbReference>
<protein>
    <submittedName>
        <fullName evidence="9">Ribosomal RNA small subunit methyltransferase NEP1</fullName>
    </submittedName>
</protein>
<keyword evidence="5" id="KW-0808">Transferase</keyword>
<evidence type="ECO:0000256" key="2">
    <source>
        <dbReference type="ARBA" id="ARBA00022517"/>
    </source>
</evidence>
<evidence type="ECO:0000256" key="5">
    <source>
        <dbReference type="ARBA" id="ARBA00022679"/>
    </source>
</evidence>
<keyword evidence="4 9" id="KW-0489">Methyltransferase</keyword>
<evidence type="ECO:0000256" key="6">
    <source>
        <dbReference type="ARBA" id="ARBA00022691"/>
    </source>
</evidence>
<keyword evidence="6" id="KW-0949">S-adenosyl-L-methionine</keyword>
<dbReference type="Proteomes" id="UP001141327">
    <property type="component" value="Unassembled WGS sequence"/>
</dbReference>
<accession>A0ABQ8UUT8</accession>
<evidence type="ECO:0000256" key="1">
    <source>
        <dbReference type="ARBA" id="ARBA00008115"/>
    </source>
</evidence>
<comment type="similarity">
    <text evidence="1">Belongs to the class IV-like SAM-binding methyltransferase superfamily. RNA methyltransferase NEP1 family.</text>
</comment>
<evidence type="ECO:0000313" key="10">
    <source>
        <dbReference type="Proteomes" id="UP001141327"/>
    </source>
</evidence>
<keyword evidence="3" id="KW-0698">rRNA processing</keyword>
<evidence type="ECO:0000313" key="9">
    <source>
        <dbReference type="EMBL" id="KAJ4461315.1"/>
    </source>
</evidence>
<keyword evidence="8" id="KW-0694">RNA-binding</keyword>
<evidence type="ECO:0000256" key="8">
    <source>
        <dbReference type="ARBA" id="ARBA00022884"/>
    </source>
</evidence>
<dbReference type="Pfam" id="PF03587">
    <property type="entry name" value="EMG1"/>
    <property type="match status" value="1"/>
</dbReference>
<dbReference type="PANTHER" id="PTHR12636">
    <property type="entry name" value="NEP1/MRA1"/>
    <property type="match status" value="1"/>
</dbReference>
<gene>
    <name evidence="9" type="ORF">PAPYR_2364</name>
</gene>
<comment type="caution">
    <text evidence="9">The sequence shown here is derived from an EMBL/GenBank/DDBJ whole genome shotgun (WGS) entry which is preliminary data.</text>
</comment>
<dbReference type="PANTHER" id="PTHR12636:SF5">
    <property type="entry name" value="RIBOSOMAL RNA SMALL SUBUNIT METHYLTRANSFERASE NEP1"/>
    <property type="match status" value="1"/>
</dbReference>
<dbReference type="EMBL" id="JAPMOS010000008">
    <property type="protein sequence ID" value="KAJ4461315.1"/>
    <property type="molecule type" value="Genomic_DNA"/>
</dbReference>
<evidence type="ECO:0000256" key="3">
    <source>
        <dbReference type="ARBA" id="ARBA00022552"/>
    </source>
</evidence>
<dbReference type="CDD" id="cd18088">
    <property type="entry name" value="Nep1-like"/>
    <property type="match status" value="1"/>
</dbReference>
<dbReference type="GO" id="GO:0008168">
    <property type="term" value="F:methyltransferase activity"/>
    <property type="evidence" value="ECO:0007669"/>
    <property type="project" value="UniProtKB-KW"/>
</dbReference>
<organism evidence="9 10">
    <name type="scientific">Paratrimastix pyriformis</name>
    <dbReference type="NCBI Taxonomy" id="342808"/>
    <lineage>
        <taxon>Eukaryota</taxon>
        <taxon>Metamonada</taxon>
        <taxon>Preaxostyla</taxon>
        <taxon>Paratrimastigidae</taxon>
        <taxon>Paratrimastix</taxon>
    </lineage>
</organism>
<dbReference type="Gene3D" id="3.40.1280.10">
    <property type="match status" value="1"/>
</dbReference>
<dbReference type="InterPro" id="IPR005304">
    <property type="entry name" value="Rbsml_bgen_MeTrfase_EMG1/NEP1"/>
</dbReference>
<dbReference type="InterPro" id="IPR029026">
    <property type="entry name" value="tRNA_m1G_MTases_N"/>
</dbReference>
<dbReference type="InterPro" id="IPR029028">
    <property type="entry name" value="Alpha/beta_knot_MTases"/>
</dbReference>
<sequence length="228" mass="25615">MQEGAEQIAEPAQQDPRTVPPEDKIYVVLEAAPLEVAKVKDGFHLLNCDDHKGLLKKNNKNIGDYRPDICHQCLLTLLDSPLNKSGHLQVYIHTSKNVLIEVNSQIRIPRTYKRFAGLMVQLLHTMKIRSEDGQYLMRTIQNPIESHLPAGCRKFAMSYKAPRQVDIFDFATSLPRHAPVCFVIGAFAHGMVNPEFTEETLSISGFPLSGSVVCGRVCNAFERIFQVI</sequence>
<keyword evidence="10" id="KW-1185">Reference proteome</keyword>
<evidence type="ECO:0000256" key="7">
    <source>
        <dbReference type="ARBA" id="ARBA00022730"/>
    </source>
</evidence>